<keyword evidence="2" id="KW-1185">Reference proteome</keyword>
<dbReference type="RefSeq" id="WP_215507563.1">
    <property type="nucleotide sequence ID" value="NZ_CP076367.1"/>
</dbReference>
<dbReference type="AlphaFoldDB" id="A0A975S3I4"/>
<name>A0A975S3I4_9RHOB</name>
<keyword evidence="1" id="KW-0614">Plasmid</keyword>
<gene>
    <name evidence="1" type="ORF">KM031_22520</name>
</gene>
<evidence type="ECO:0008006" key="3">
    <source>
        <dbReference type="Google" id="ProtNLM"/>
    </source>
</evidence>
<dbReference type="Proteomes" id="UP000679352">
    <property type="component" value="Plasmid p6"/>
</dbReference>
<dbReference type="EMBL" id="CP076367">
    <property type="protein sequence ID" value="QWK93259.1"/>
    <property type="molecule type" value="Genomic_DNA"/>
</dbReference>
<organism evidence="1 2">
    <name type="scientific">Gemmobacter fulvus</name>
    <dbReference type="NCBI Taxonomy" id="2840474"/>
    <lineage>
        <taxon>Bacteria</taxon>
        <taxon>Pseudomonadati</taxon>
        <taxon>Pseudomonadota</taxon>
        <taxon>Alphaproteobacteria</taxon>
        <taxon>Rhodobacterales</taxon>
        <taxon>Paracoccaceae</taxon>
        <taxon>Gemmobacter</taxon>
    </lineage>
</organism>
<evidence type="ECO:0000313" key="2">
    <source>
        <dbReference type="Proteomes" id="UP000679352"/>
    </source>
</evidence>
<accession>A0A975S3I4</accession>
<dbReference type="KEGG" id="gfu:KM031_22520"/>
<protein>
    <recommendedName>
        <fullName evidence="3">HemN C-terminal domain-containing protein</fullName>
    </recommendedName>
</protein>
<reference evidence="1" key="1">
    <citation type="submission" date="2021-06" db="EMBL/GenBank/DDBJ databases">
        <authorList>
            <person name="Lee C.-S."/>
            <person name="Jin L."/>
        </authorList>
    </citation>
    <scope>NUCLEOTIDE SEQUENCE</scope>
    <source>
        <strain evidence="1">Con5</strain>
        <plasmid evidence="1">p6</plasmid>
    </source>
</reference>
<evidence type="ECO:0000313" key="1">
    <source>
        <dbReference type="EMBL" id="QWK93259.1"/>
    </source>
</evidence>
<geneLocation type="plasmid" evidence="1 2">
    <name>p6</name>
</geneLocation>
<proteinExistence type="predicted"/>
<sequence>MRPRFFSFRKTLKEWCLLIDGKEPSTNKTHNKLPNHDAARLGWWYEADRLHDSETMRNLAYLVAYLEVFGPRLSMKGLGVHEGWVYPDRAIMRSLHADEVLADDGTAFVLTPKGHALIAPWLVQDGSTFRRVTGAEQKG</sequence>